<dbReference type="FunFam" id="3.40.50.300:FF:000022">
    <property type="entry name" value="Signal recognition particle 54 kDa subunit"/>
    <property type="match status" value="1"/>
</dbReference>
<comment type="subcellular location">
    <subcellularLocation>
        <location evidence="9">Cytoplasm</location>
    </subcellularLocation>
    <text evidence="9">The SRP-RNC complex is targeted to the cytoplasmic membrane.</text>
</comment>
<dbReference type="SMART" id="SM00382">
    <property type="entry name" value="AAA"/>
    <property type="match status" value="1"/>
</dbReference>
<keyword evidence="12" id="KW-1185">Reference proteome</keyword>
<evidence type="ECO:0000256" key="4">
    <source>
        <dbReference type="ARBA" id="ARBA00022884"/>
    </source>
</evidence>
<evidence type="ECO:0000256" key="5">
    <source>
        <dbReference type="ARBA" id="ARBA00023134"/>
    </source>
</evidence>
<organism evidence="11 12">
    <name type="scientific">Vulcanimicrobium alpinum</name>
    <dbReference type="NCBI Taxonomy" id="3016050"/>
    <lineage>
        <taxon>Bacteria</taxon>
        <taxon>Bacillati</taxon>
        <taxon>Vulcanimicrobiota</taxon>
        <taxon>Vulcanimicrobiia</taxon>
        <taxon>Vulcanimicrobiales</taxon>
        <taxon>Vulcanimicrobiaceae</taxon>
        <taxon>Vulcanimicrobium</taxon>
    </lineage>
</organism>
<keyword evidence="6 9" id="KW-0733">Signal recognition particle</keyword>
<keyword evidence="7 9" id="KW-0687">Ribonucleoprotein</keyword>
<feature type="binding site" evidence="9">
    <location>
        <begin position="188"/>
        <end position="192"/>
    </location>
    <ligand>
        <name>GTP</name>
        <dbReference type="ChEBI" id="CHEBI:37565"/>
    </ligand>
</feature>
<feature type="binding site" evidence="9">
    <location>
        <begin position="107"/>
        <end position="114"/>
    </location>
    <ligand>
        <name>GTP</name>
        <dbReference type="ChEBI" id="CHEBI:37565"/>
    </ligand>
</feature>
<dbReference type="EC" id="3.6.5.4" evidence="9"/>
<dbReference type="InterPro" id="IPR003593">
    <property type="entry name" value="AAA+_ATPase"/>
</dbReference>
<dbReference type="GO" id="GO:0006614">
    <property type="term" value="P:SRP-dependent cotranslational protein targeting to membrane"/>
    <property type="evidence" value="ECO:0007669"/>
    <property type="project" value="InterPro"/>
</dbReference>
<evidence type="ECO:0000256" key="3">
    <source>
        <dbReference type="ARBA" id="ARBA00022801"/>
    </source>
</evidence>
<accession>A0AAN1XYM5</accession>
<dbReference type="Proteomes" id="UP001317532">
    <property type="component" value="Chromosome"/>
</dbReference>
<dbReference type="SUPFAM" id="SSF52540">
    <property type="entry name" value="P-loop containing nucleoside triphosphate hydrolases"/>
    <property type="match status" value="1"/>
</dbReference>
<name>A0AAN1XYM5_UNVUL</name>
<comment type="function">
    <text evidence="9">Involved in targeting and insertion of nascent membrane proteins into the cytoplasmic membrane. Binds to the hydrophobic signal sequence of the ribosome-nascent chain (RNC) as it emerges from the ribosomes. The SRP-RNC complex is then targeted to the cytoplasmic membrane where it interacts with the SRP receptor FtsY.</text>
</comment>
<dbReference type="SUPFAM" id="SSF47446">
    <property type="entry name" value="Signal peptide-binding domain"/>
    <property type="match status" value="1"/>
</dbReference>
<feature type="domain" description="SRP54-type proteins GTP-binding" evidence="10">
    <location>
        <begin position="267"/>
        <end position="280"/>
    </location>
</feature>
<dbReference type="NCBIfam" id="TIGR00959">
    <property type="entry name" value="ffh"/>
    <property type="match status" value="1"/>
</dbReference>
<dbReference type="CDD" id="cd18539">
    <property type="entry name" value="SRP_G"/>
    <property type="match status" value="1"/>
</dbReference>
<dbReference type="InterPro" id="IPR027417">
    <property type="entry name" value="P-loop_NTPase"/>
</dbReference>
<dbReference type="HAMAP" id="MF_00306">
    <property type="entry name" value="SRP54"/>
    <property type="match status" value="1"/>
</dbReference>
<dbReference type="InterPro" id="IPR042101">
    <property type="entry name" value="SRP54_N_sf"/>
</dbReference>
<dbReference type="Pfam" id="PF00448">
    <property type="entry name" value="SRP54"/>
    <property type="match status" value="1"/>
</dbReference>
<dbReference type="PANTHER" id="PTHR11564:SF5">
    <property type="entry name" value="SIGNAL RECOGNITION PARTICLE SUBUNIT SRP54"/>
    <property type="match status" value="1"/>
</dbReference>
<dbReference type="GO" id="GO:0048500">
    <property type="term" value="C:signal recognition particle"/>
    <property type="evidence" value="ECO:0007669"/>
    <property type="project" value="UniProtKB-UniRule"/>
</dbReference>
<dbReference type="RefSeq" id="WP_317994302.1">
    <property type="nucleotide sequence ID" value="NZ_AP025523.1"/>
</dbReference>
<evidence type="ECO:0000313" key="12">
    <source>
        <dbReference type="Proteomes" id="UP001317532"/>
    </source>
</evidence>
<evidence type="ECO:0000256" key="8">
    <source>
        <dbReference type="ARBA" id="ARBA00048027"/>
    </source>
</evidence>
<keyword evidence="4 9" id="KW-0694">RNA-binding</keyword>
<evidence type="ECO:0000313" key="11">
    <source>
        <dbReference type="EMBL" id="BDE06652.1"/>
    </source>
</evidence>
<dbReference type="Gene3D" id="1.10.260.30">
    <property type="entry name" value="Signal recognition particle, SRP54 subunit, M-domain"/>
    <property type="match status" value="1"/>
</dbReference>
<dbReference type="InterPro" id="IPR013822">
    <property type="entry name" value="Signal_recog_particl_SRP54_hlx"/>
</dbReference>
<evidence type="ECO:0000259" key="10">
    <source>
        <dbReference type="PROSITE" id="PS00300"/>
    </source>
</evidence>
<gene>
    <name evidence="9" type="primary">ffh</name>
    <name evidence="11" type="ORF">WPS_19280</name>
</gene>
<keyword evidence="5 9" id="KW-0342">GTP-binding</keyword>
<comment type="similarity">
    <text evidence="1 9">Belongs to the GTP-binding SRP family. SRP54 subfamily.</text>
</comment>
<comment type="domain">
    <text evidence="9">Composed of three domains: the N-terminal N domain, which is responsible for interactions with the ribosome, the central G domain, which binds GTP, and the C-terminal M domain, which binds the RNA and the signal sequence of the RNC.</text>
</comment>
<evidence type="ECO:0000256" key="6">
    <source>
        <dbReference type="ARBA" id="ARBA00023135"/>
    </source>
</evidence>
<keyword evidence="9" id="KW-0963">Cytoplasm</keyword>
<evidence type="ECO:0000256" key="9">
    <source>
        <dbReference type="HAMAP-Rule" id="MF_00306"/>
    </source>
</evidence>
<dbReference type="KEGG" id="vab:WPS_19280"/>
<protein>
    <recommendedName>
        <fullName evidence="9">Signal recognition particle protein</fullName>
        <ecNumber evidence="9">3.6.5.4</ecNumber>
    </recommendedName>
    <alternativeName>
        <fullName evidence="9">Fifty-four homolog</fullName>
    </alternativeName>
</protein>
<comment type="subunit">
    <text evidence="9">Part of the signal recognition particle protein translocation system, which is composed of SRP and FtsY.</text>
</comment>
<evidence type="ECO:0000256" key="1">
    <source>
        <dbReference type="ARBA" id="ARBA00005450"/>
    </source>
</evidence>
<dbReference type="GO" id="GO:0003924">
    <property type="term" value="F:GTPase activity"/>
    <property type="evidence" value="ECO:0007669"/>
    <property type="project" value="UniProtKB-UniRule"/>
</dbReference>
<dbReference type="Pfam" id="PF02978">
    <property type="entry name" value="SRP_SPB"/>
    <property type="match status" value="1"/>
</dbReference>
<dbReference type="EMBL" id="AP025523">
    <property type="protein sequence ID" value="BDE06652.1"/>
    <property type="molecule type" value="Genomic_DNA"/>
</dbReference>
<dbReference type="InterPro" id="IPR004780">
    <property type="entry name" value="SRP"/>
</dbReference>
<dbReference type="GO" id="GO:0005525">
    <property type="term" value="F:GTP binding"/>
    <property type="evidence" value="ECO:0007669"/>
    <property type="project" value="UniProtKB-UniRule"/>
</dbReference>
<keyword evidence="2 9" id="KW-0547">Nucleotide-binding</keyword>
<dbReference type="PANTHER" id="PTHR11564">
    <property type="entry name" value="SIGNAL RECOGNITION PARTICLE 54K PROTEIN SRP54"/>
    <property type="match status" value="1"/>
</dbReference>
<dbReference type="Gene3D" id="3.40.50.300">
    <property type="entry name" value="P-loop containing nucleotide triphosphate hydrolases"/>
    <property type="match status" value="1"/>
</dbReference>
<dbReference type="AlphaFoldDB" id="A0AAN1XYM5"/>
<dbReference type="SMART" id="SM00962">
    <property type="entry name" value="SRP54"/>
    <property type="match status" value="1"/>
</dbReference>
<dbReference type="InterPro" id="IPR022941">
    <property type="entry name" value="SRP54"/>
</dbReference>
<dbReference type="SMART" id="SM00963">
    <property type="entry name" value="SRP54_N"/>
    <property type="match status" value="1"/>
</dbReference>
<dbReference type="GO" id="GO:0008312">
    <property type="term" value="F:7S RNA binding"/>
    <property type="evidence" value="ECO:0007669"/>
    <property type="project" value="InterPro"/>
</dbReference>
<comment type="catalytic activity">
    <reaction evidence="8 9">
        <text>GTP + H2O = GDP + phosphate + H(+)</text>
        <dbReference type="Rhea" id="RHEA:19669"/>
        <dbReference type="ChEBI" id="CHEBI:15377"/>
        <dbReference type="ChEBI" id="CHEBI:15378"/>
        <dbReference type="ChEBI" id="CHEBI:37565"/>
        <dbReference type="ChEBI" id="CHEBI:43474"/>
        <dbReference type="ChEBI" id="CHEBI:58189"/>
        <dbReference type="EC" id="3.6.5.4"/>
    </reaction>
</comment>
<reference evidence="11 12" key="1">
    <citation type="journal article" date="2022" name="ISME Commun">
        <title>Vulcanimicrobium alpinus gen. nov. sp. nov., the first cultivated representative of the candidate phylum 'Eremiobacterota', is a metabolically versatile aerobic anoxygenic phototroph.</title>
        <authorList>
            <person name="Yabe S."/>
            <person name="Muto K."/>
            <person name="Abe K."/>
            <person name="Yokota A."/>
            <person name="Staudigel H."/>
            <person name="Tebo B.M."/>
        </authorList>
    </citation>
    <scope>NUCLEOTIDE SEQUENCE [LARGE SCALE GENOMIC DNA]</scope>
    <source>
        <strain evidence="11 12">WC8-2</strain>
    </source>
</reference>
<sequence>MLEALGERLGAIFDRLANRGRLNESDVAEVLREVRVALLEADVALPVAKEFVNRIKEKAVGSDVLTSLTPAQSVVKIVYDELVELMGGAAARLTYSDAPPTVYLMVGLQGSGKTTHAGKLALRLKEQGRRTLLVAADVYRPAAIDQLKTLGRQIDLPVFDESQGDPVKIARDGVAEAKRLGIPTVIIDTAGRLQIDDRLMVELEQIKAAVKPIEILFVADAMTGQEAVNVAKTFNERLGITGVILTKMDGDARGGAALSIHRMTGAPIKFVGVGEKVTALEAFYPDRLAQRILGMGDVLTLIEKTQSVYSEQQAEDLAKKLRKSQFTLDDFLDQLRQVRKMGSMNDIMKMIPGLSKALPNVQIDEKDVSKTEAIICSMTRRERERPEILNGSRRKRIALGSGTQVSDVNKLVKQFEASRQMMKQLGGMKKGRFPKFPMPGLGR</sequence>
<dbReference type="InterPro" id="IPR036891">
    <property type="entry name" value="Signal_recog_part_SRP54_M_sf"/>
</dbReference>
<dbReference type="PROSITE" id="PS00300">
    <property type="entry name" value="SRP54"/>
    <property type="match status" value="1"/>
</dbReference>
<evidence type="ECO:0000256" key="2">
    <source>
        <dbReference type="ARBA" id="ARBA00022741"/>
    </source>
</evidence>
<feature type="binding site" evidence="9">
    <location>
        <begin position="246"/>
        <end position="249"/>
    </location>
    <ligand>
        <name>GTP</name>
        <dbReference type="ChEBI" id="CHEBI:37565"/>
    </ligand>
</feature>
<dbReference type="Gene3D" id="1.20.120.140">
    <property type="entry name" value="Signal recognition particle SRP54, nucleotide-binding domain"/>
    <property type="match status" value="1"/>
</dbReference>
<keyword evidence="3 9" id="KW-0378">Hydrolase</keyword>
<dbReference type="InterPro" id="IPR000897">
    <property type="entry name" value="SRP54_GTPase_dom"/>
</dbReference>
<proteinExistence type="inferred from homology"/>
<dbReference type="Pfam" id="PF02881">
    <property type="entry name" value="SRP54_N"/>
    <property type="match status" value="1"/>
</dbReference>
<evidence type="ECO:0000256" key="7">
    <source>
        <dbReference type="ARBA" id="ARBA00023274"/>
    </source>
</evidence>
<dbReference type="InterPro" id="IPR004125">
    <property type="entry name" value="Signal_recog_particle_SRP54_M"/>
</dbReference>